<comment type="caution">
    <text evidence="1">The sequence shown here is derived from an EMBL/GenBank/DDBJ whole genome shotgun (WGS) entry which is preliminary data.</text>
</comment>
<evidence type="ECO:0000313" key="2">
    <source>
        <dbReference type="Proteomes" id="UP000265618"/>
    </source>
</evidence>
<dbReference type="AlphaFoldDB" id="A0A391NY86"/>
<evidence type="ECO:0000313" key="1">
    <source>
        <dbReference type="EMBL" id="GCA63419.1"/>
    </source>
</evidence>
<sequence length="145" mass="15511">MTTSLFMYQAPAVRAAACPAPVPVPDPAVSEPAVPDVLLPSDPRFKPFLSCPATLAAARRLRKRVPLRNSCLRVVQKRPAGPSVSEIAKANKARVPARVPVLCDVSKYEDVNSGILIEPKWGLVMGDQCDLGSLRDKANGRVGAQ</sequence>
<protein>
    <submittedName>
        <fullName evidence="1">Uncharacterized protein</fullName>
    </submittedName>
</protein>
<accession>A0A391NY86</accession>
<organism evidence="1 2">
    <name type="scientific">Kipferlia bialata</name>
    <dbReference type="NCBI Taxonomy" id="797122"/>
    <lineage>
        <taxon>Eukaryota</taxon>
        <taxon>Metamonada</taxon>
        <taxon>Carpediemonas-like organisms</taxon>
        <taxon>Kipferlia</taxon>
    </lineage>
</organism>
<keyword evidence="2" id="KW-1185">Reference proteome</keyword>
<proteinExistence type="predicted"/>
<dbReference type="Proteomes" id="UP000265618">
    <property type="component" value="Unassembled WGS sequence"/>
</dbReference>
<dbReference type="EMBL" id="BDIP01003454">
    <property type="protein sequence ID" value="GCA63419.1"/>
    <property type="molecule type" value="Genomic_DNA"/>
</dbReference>
<name>A0A391NY86_9EUKA</name>
<gene>
    <name evidence="1" type="ORF">KIPB_009827</name>
</gene>
<feature type="non-terminal residue" evidence="1">
    <location>
        <position position="145"/>
    </location>
</feature>
<reference evidence="1 2" key="1">
    <citation type="journal article" date="2018" name="PLoS ONE">
        <title>The draft genome of Kipferlia bialata reveals reductive genome evolution in fornicate parasites.</title>
        <authorList>
            <person name="Tanifuji G."/>
            <person name="Takabayashi S."/>
            <person name="Kume K."/>
            <person name="Takagi M."/>
            <person name="Nakayama T."/>
            <person name="Kamikawa R."/>
            <person name="Inagaki Y."/>
            <person name="Hashimoto T."/>
        </authorList>
    </citation>
    <scope>NUCLEOTIDE SEQUENCE [LARGE SCALE GENOMIC DNA]</scope>
    <source>
        <strain evidence="1">NY0173</strain>
    </source>
</reference>